<dbReference type="Proteomes" id="UP000203464">
    <property type="component" value="Unassembled WGS sequence"/>
</dbReference>
<proteinExistence type="predicted"/>
<dbReference type="AlphaFoldDB" id="A0A238K3Y9"/>
<organism evidence="1 2">
    <name type="scientific">Octadecabacter ascidiaceicola</name>
    <dbReference type="NCBI Taxonomy" id="1655543"/>
    <lineage>
        <taxon>Bacteria</taxon>
        <taxon>Pseudomonadati</taxon>
        <taxon>Pseudomonadota</taxon>
        <taxon>Alphaproteobacteria</taxon>
        <taxon>Rhodobacterales</taxon>
        <taxon>Roseobacteraceae</taxon>
        <taxon>Octadecabacter</taxon>
    </lineage>
</organism>
<accession>A0A238K3Y9</accession>
<dbReference type="RefSeq" id="WP_093995759.1">
    <property type="nucleotide sequence ID" value="NZ_FXYD01000002.1"/>
</dbReference>
<dbReference type="OrthoDB" id="7828060at2"/>
<sequence length="128" mass="14831">MLLRDFDPIEYPIVPESSPTEFRTMPWPHKWWLKSEIRLLSESDVRAVVFDLFCVALCQNPIGTLPNNERLLVRLIGLPLEDWRRLMARRITPLNGWETCICGDEGIRLYHPKSLEIAKEASNAKGKT</sequence>
<gene>
    <name evidence="1" type="ORF">OCA8868_01307</name>
</gene>
<name>A0A238K3Y9_9RHOB</name>
<keyword evidence="2" id="KW-1185">Reference proteome</keyword>
<dbReference type="EMBL" id="FXYD01000002">
    <property type="protein sequence ID" value="SMX37167.1"/>
    <property type="molecule type" value="Genomic_DNA"/>
</dbReference>
<protein>
    <submittedName>
        <fullName evidence="1">Uncharacterized protein</fullName>
    </submittedName>
</protein>
<evidence type="ECO:0000313" key="1">
    <source>
        <dbReference type="EMBL" id="SMX37167.1"/>
    </source>
</evidence>
<evidence type="ECO:0000313" key="2">
    <source>
        <dbReference type="Proteomes" id="UP000203464"/>
    </source>
</evidence>
<reference evidence="2" key="1">
    <citation type="submission" date="2017-05" db="EMBL/GenBank/DDBJ databases">
        <authorList>
            <person name="Rodrigo-Torres L."/>
            <person name="Arahal R. D."/>
            <person name="Lucena T."/>
        </authorList>
    </citation>
    <scope>NUCLEOTIDE SEQUENCE [LARGE SCALE GENOMIC DNA]</scope>
    <source>
        <strain evidence="2">CECT 8868</strain>
    </source>
</reference>